<dbReference type="InterPro" id="IPR000847">
    <property type="entry name" value="LysR_HTH_N"/>
</dbReference>
<dbReference type="CDD" id="cd08422">
    <property type="entry name" value="PBP2_CrgA_like"/>
    <property type="match status" value="1"/>
</dbReference>
<evidence type="ECO:0000256" key="3">
    <source>
        <dbReference type="ARBA" id="ARBA00023125"/>
    </source>
</evidence>
<dbReference type="InterPro" id="IPR036388">
    <property type="entry name" value="WH-like_DNA-bd_sf"/>
</dbReference>
<dbReference type="SUPFAM" id="SSF53850">
    <property type="entry name" value="Periplasmic binding protein-like II"/>
    <property type="match status" value="1"/>
</dbReference>
<evidence type="ECO:0000313" key="6">
    <source>
        <dbReference type="EMBL" id="AVR98263.1"/>
    </source>
</evidence>
<dbReference type="GO" id="GO:0003677">
    <property type="term" value="F:DNA binding"/>
    <property type="evidence" value="ECO:0007669"/>
    <property type="project" value="UniProtKB-KW"/>
</dbReference>
<dbReference type="Proteomes" id="UP000240505">
    <property type="component" value="Chromosome"/>
</dbReference>
<accession>A0A2R4CF58</accession>
<reference evidence="6 7" key="1">
    <citation type="submission" date="2018-03" db="EMBL/GenBank/DDBJ databases">
        <title>Massilia armeniaca sp. nov., isolated from desert soil.</title>
        <authorList>
            <person name="Huang H."/>
            <person name="Ren M."/>
        </authorList>
    </citation>
    <scope>NUCLEOTIDE SEQUENCE [LARGE SCALE GENOMIC DNA]</scope>
    <source>
        <strain evidence="6 7">ZMN-3</strain>
    </source>
</reference>
<dbReference type="PANTHER" id="PTHR30537">
    <property type="entry name" value="HTH-TYPE TRANSCRIPTIONAL REGULATOR"/>
    <property type="match status" value="1"/>
</dbReference>
<dbReference type="PANTHER" id="PTHR30537:SF5">
    <property type="entry name" value="HTH-TYPE TRANSCRIPTIONAL ACTIVATOR TTDR-RELATED"/>
    <property type="match status" value="1"/>
</dbReference>
<gene>
    <name evidence="6" type="ORF">C9I28_23450</name>
</gene>
<evidence type="ECO:0000256" key="4">
    <source>
        <dbReference type="ARBA" id="ARBA00023163"/>
    </source>
</evidence>
<dbReference type="AlphaFoldDB" id="A0A2R4CF58"/>
<feature type="domain" description="HTH lysR-type" evidence="5">
    <location>
        <begin position="8"/>
        <end position="63"/>
    </location>
</feature>
<dbReference type="InterPro" id="IPR036390">
    <property type="entry name" value="WH_DNA-bd_sf"/>
</dbReference>
<keyword evidence="4" id="KW-0804">Transcription</keyword>
<evidence type="ECO:0000313" key="7">
    <source>
        <dbReference type="Proteomes" id="UP000240505"/>
    </source>
</evidence>
<keyword evidence="3" id="KW-0238">DNA-binding</keyword>
<keyword evidence="2" id="KW-0805">Transcription regulation</keyword>
<comment type="similarity">
    <text evidence="1">Belongs to the LysR transcriptional regulatory family.</text>
</comment>
<organism evidence="6 7">
    <name type="scientific">Pseudoduganella armeniaca</name>
    <dbReference type="NCBI Taxonomy" id="2072590"/>
    <lineage>
        <taxon>Bacteria</taxon>
        <taxon>Pseudomonadati</taxon>
        <taxon>Pseudomonadota</taxon>
        <taxon>Betaproteobacteria</taxon>
        <taxon>Burkholderiales</taxon>
        <taxon>Oxalobacteraceae</taxon>
        <taxon>Telluria group</taxon>
        <taxon>Pseudoduganella</taxon>
    </lineage>
</organism>
<keyword evidence="7" id="KW-1185">Reference proteome</keyword>
<sequence length="310" mass="33743">MPRKFDHLSDVEVLLNVVEHGSLTAAAVVLATTPSVLSRAVARLEARLGTQLLRRTTRSMGLTEAGRQYVDEARAAFALLDEAEHAIRGSAGQLTGRVRLSAPTSYGHQRLPALLAIFARQYPLVQLELNITNRNVDLAAEGFDLAIRSGPLPDSSMVAHRLEDARVVLSASPAYVAQAGPLETFEDLQRQRCIAFLRPSTGRVSPWHLQVDGREIDWIPPSALAVSDDVMGVVSLAEQGLGITMCPQFMIERSVESGRLVEVLPQLPCRNRPFSVVFAPHRNLSPAARALIDTLVAATRPQKIPGQSRS</sequence>
<proteinExistence type="inferred from homology"/>
<dbReference type="FunFam" id="1.10.10.10:FF:000001">
    <property type="entry name" value="LysR family transcriptional regulator"/>
    <property type="match status" value="1"/>
</dbReference>
<evidence type="ECO:0000256" key="2">
    <source>
        <dbReference type="ARBA" id="ARBA00023015"/>
    </source>
</evidence>
<dbReference type="InterPro" id="IPR058163">
    <property type="entry name" value="LysR-type_TF_proteobact-type"/>
</dbReference>
<dbReference type="Pfam" id="PF00126">
    <property type="entry name" value="HTH_1"/>
    <property type="match status" value="1"/>
</dbReference>
<protein>
    <submittedName>
        <fullName evidence="6">LuxR family transcriptional regulator</fullName>
    </submittedName>
</protein>
<dbReference type="Gene3D" id="3.40.190.290">
    <property type="match status" value="1"/>
</dbReference>
<dbReference type="GO" id="GO:0003700">
    <property type="term" value="F:DNA-binding transcription factor activity"/>
    <property type="evidence" value="ECO:0007669"/>
    <property type="project" value="InterPro"/>
</dbReference>
<evidence type="ECO:0000259" key="5">
    <source>
        <dbReference type="PROSITE" id="PS50931"/>
    </source>
</evidence>
<dbReference type="Pfam" id="PF03466">
    <property type="entry name" value="LysR_substrate"/>
    <property type="match status" value="1"/>
</dbReference>
<dbReference type="EMBL" id="CP028324">
    <property type="protein sequence ID" value="AVR98263.1"/>
    <property type="molecule type" value="Genomic_DNA"/>
</dbReference>
<dbReference type="PROSITE" id="PS50931">
    <property type="entry name" value="HTH_LYSR"/>
    <property type="match status" value="1"/>
</dbReference>
<name>A0A2R4CF58_9BURK</name>
<dbReference type="Gene3D" id="1.10.10.10">
    <property type="entry name" value="Winged helix-like DNA-binding domain superfamily/Winged helix DNA-binding domain"/>
    <property type="match status" value="1"/>
</dbReference>
<dbReference type="RefSeq" id="WP_107143598.1">
    <property type="nucleotide sequence ID" value="NZ_CP028324.1"/>
</dbReference>
<dbReference type="OrthoDB" id="9810065at2"/>
<dbReference type="InterPro" id="IPR005119">
    <property type="entry name" value="LysR_subst-bd"/>
</dbReference>
<dbReference type="KEGG" id="masz:C9I28_23450"/>
<dbReference type="SUPFAM" id="SSF46785">
    <property type="entry name" value="Winged helix' DNA-binding domain"/>
    <property type="match status" value="1"/>
</dbReference>
<evidence type="ECO:0000256" key="1">
    <source>
        <dbReference type="ARBA" id="ARBA00009437"/>
    </source>
</evidence>